<dbReference type="VEuPathDB" id="FungiDB:I7I53_05953"/>
<proteinExistence type="predicted"/>
<dbReference type="AlphaFoldDB" id="A0A8A1LA17"/>
<name>A0A8A1LA17_AJEC8</name>
<dbReference type="EMBL" id="CP069103">
    <property type="protein sequence ID" value="QSS50806.1"/>
    <property type="molecule type" value="Genomic_DNA"/>
</dbReference>
<dbReference type="Proteomes" id="UP000663419">
    <property type="component" value="Chromosome 2"/>
</dbReference>
<reference evidence="2" key="1">
    <citation type="submission" date="2021-01" db="EMBL/GenBank/DDBJ databases">
        <title>Chromosome-level genome assembly of a human fungal pathogen reveals clustering of transcriptionally co-regulated genes.</title>
        <authorList>
            <person name="Voorhies M."/>
            <person name="Cohen S."/>
            <person name="Shea T.P."/>
            <person name="Petrus S."/>
            <person name="Munoz J.F."/>
            <person name="Poplawski S."/>
            <person name="Goldman W.E."/>
            <person name="Michael T."/>
            <person name="Cuomo C.A."/>
            <person name="Sil A."/>
            <person name="Beyhan S."/>
        </authorList>
    </citation>
    <scope>NUCLEOTIDE SEQUENCE</scope>
    <source>
        <strain evidence="2">H88</strain>
    </source>
</reference>
<sequence length="59" mass="6544">MCGRGVLSFGNKYFQDEPDPRNECNNQESSAFPRAGRPHWSKPSIAEGALVYANVPAEF</sequence>
<feature type="region of interest" description="Disordered" evidence="1">
    <location>
        <begin position="1"/>
        <end position="39"/>
    </location>
</feature>
<protein>
    <submittedName>
        <fullName evidence="2">Uncharacterized protein</fullName>
    </submittedName>
</protein>
<gene>
    <name evidence="2" type="ORF">I7I53_05953</name>
</gene>
<evidence type="ECO:0000313" key="3">
    <source>
        <dbReference type="Proteomes" id="UP000663419"/>
    </source>
</evidence>
<evidence type="ECO:0000313" key="2">
    <source>
        <dbReference type="EMBL" id="QSS50806.1"/>
    </source>
</evidence>
<accession>A0A8A1LA17</accession>
<evidence type="ECO:0000256" key="1">
    <source>
        <dbReference type="SAM" id="MobiDB-lite"/>
    </source>
</evidence>
<organism evidence="2 3">
    <name type="scientific">Ajellomyces capsulatus (strain H88)</name>
    <name type="common">Darling's disease fungus</name>
    <name type="synonym">Histoplasma capsulatum</name>
    <dbReference type="NCBI Taxonomy" id="544711"/>
    <lineage>
        <taxon>Eukaryota</taxon>
        <taxon>Fungi</taxon>
        <taxon>Dikarya</taxon>
        <taxon>Ascomycota</taxon>
        <taxon>Pezizomycotina</taxon>
        <taxon>Eurotiomycetes</taxon>
        <taxon>Eurotiomycetidae</taxon>
        <taxon>Onygenales</taxon>
        <taxon>Ajellomycetaceae</taxon>
        <taxon>Histoplasma</taxon>
    </lineage>
</organism>